<accession>A0ABP8NMD7</accession>
<organism evidence="2 3">
    <name type="scientific">Nibrella saemangeumensis</name>
    <dbReference type="NCBI Taxonomy" id="1084526"/>
    <lineage>
        <taxon>Bacteria</taxon>
        <taxon>Pseudomonadati</taxon>
        <taxon>Bacteroidota</taxon>
        <taxon>Cytophagia</taxon>
        <taxon>Cytophagales</taxon>
        <taxon>Spirosomataceae</taxon>
        <taxon>Nibrella</taxon>
    </lineage>
</organism>
<feature type="transmembrane region" description="Helical" evidence="1">
    <location>
        <begin position="130"/>
        <end position="152"/>
    </location>
</feature>
<keyword evidence="3" id="KW-1185">Reference proteome</keyword>
<dbReference type="EMBL" id="BAABHD010000082">
    <property type="protein sequence ID" value="GAA4467731.1"/>
    <property type="molecule type" value="Genomic_DNA"/>
</dbReference>
<keyword evidence="1" id="KW-1133">Transmembrane helix</keyword>
<protein>
    <submittedName>
        <fullName evidence="2">Permease</fullName>
    </submittedName>
</protein>
<evidence type="ECO:0000256" key="1">
    <source>
        <dbReference type="SAM" id="Phobius"/>
    </source>
</evidence>
<feature type="transmembrane region" description="Helical" evidence="1">
    <location>
        <begin position="21"/>
        <end position="42"/>
    </location>
</feature>
<dbReference type="RefSeq" id="WP_345248600.1">
    <property type="nucleotide sequence ID" value="NZ_BAABHD010000082.1"/>
</dbReference>
<keyword evidence="1" id="KW-0472">Membrane</keyword>
<comment type="caution">
    <text evidence="2">The sequence shown here is derived from an EMBL/GenBank/DDBJ whole genome shotgun (WGS) entry which is preliminary data.</text>
</comment>
<sequence length="231" mass="25347">MFIGHYAVALVAKRVAPQTNLGILFAAVQLPDLLWPILLLTGKEKVLIEPNHLPFSPLHFTHYPISHSLLTNLGWAGLFGLAYWLITGYRKGAWAVGLGVLSHWFLDAIVHEPDLPLIPGNTARVGLGLWHSISLTIALEGLLLVGAIWYYLKATPGKGRREPFGFWLLLGLVVFLYLSGPFSPPPGDVTSLALFALSGCLIPFIAGWIDYRRTHRQASQPVNSGTALVNR</sequence>
<evidence type="ECO:0000313" key="2">
    <source>
        <dbReference type="EMBL" id="GAA4467731.1"/>
    </source>
</evidence>
<name>A0ABP8NMD7_9BACT</name>
<feature type="transmembrane region" description="Helical" evidence="1">
    <location>
        <begin position="189"/>
        <end position="209"/>
    </location>
</feature>
<proteinExistence type="predicted"/>
<keyword evidence="1" id="KW-0812">Transmembrane</keyword>
<gene>
    <name evidence="2" type="ORF">GCM10023189_51910</name>
</gene>
<feature type="transmembrane region" description="Helical" evidence="1">
    <location>
        <begin position="93"/>
        <end position="110"/>
    </location>
</feature>
<dbReference type="Proteomes" id="UP001501175">
    <property type="component" value="Unassembled WGS sequence"/>
</dbReference>
<feature type="transmembrane region" description="Helical" evidence="1">
    <location>
        <begin position="164"/>
        <end position="183"/>
    </location>
</feature>
<evidence type="ECO:0000313" key="3">
    <source>
        <dbReference type="Proteomes" id="UP001501175"/>
    </source>
</evidence>
<feature type="transmembrane region" description="Helical" evidence="1">
    <location>
        <begin position="62"/>
        <end position="86"/>
    </location>
</feature>
<reference evidence="3" key="1">
    <citation type="journal article" date="2019" name="Int. J. Syst. Evol. Microbiol.">
        <title>The Global Catalogue of Microorganisms (GCM) 10K type strain sequencing project: providing services to taxonomists for standard genome sequencing and annotation.</title>
        <authorList>
            <consortium name="The Broad Institute Genomics Platform"/>
            <consortium name="The Broad Institute Genome Sequencing Center for Infectious Disease"/>
            <person name="Wu L."/>
            <person name="Ma J."/>
        </authorList>
    </citation>
    <scope>NUCLEOTIDE SEQUENCE [LARGE SCALE GENOMIC DNA]</scope>
    <source>
        <strain evidence="3">JCM 17927</strain>
    </source>
</reference>